<dbReference type="EMBL" id="CP023284">
    <property type="protein sequence ID" value="ATA54965.1"/>
    <property type="molecule type" value="Genomic_DNA"/>
</dbReference>
<dbReference type="AlphaFoldDB" id="A0A250DKS8"/>
<dbReference type="PANTHER" id="PTHR48090">
    <property type="entry name" value="UNDECAPRENYL-PHOSPHATE 4-DEOXY-4-FORMAMIDO-L-ARABINOSE TRANSFERASE-RELATED"/>
    <property type="match status" value="1"/>
</dbReference>
<keyword evidence="2" id="KW-0808">Transferase</keyword>
<reference evidence="2 3" key="1">
    <citation type="submission" date="2017-09" db="EMBL/GenBank/DDBJ databases">
        <title>The diverse metabolic capabilities of V. boronicumulans make it an excellent choice for continued studies on novel biodegradation.</title>
        <authorList>
            <person name="Sun S."/>
        </authorList>
    </citation>
    <scope>NUCLEOTIDE SEQUENCE [LARGE SCALE GENOMIC DNA]</scope>
    <source>
        <strain evidence="2 3">J1</strain>
    </source>
</reference>
<organism evidence="2 3">
    <name type="scientific">Variovorax boronicumulans</name>
    <dbReference type="NCBI Taxonomy" id="436515"/>
    <lineage>
        <taxon>Bacteria</taxon>
        <taxon>Pseudomonadati</taxon>
        <taxon>Pseudomonadota</taxon>
        <taxon>Betaproteobacteria</taxon>
        <taxon>Burkholderiales</taxon>
        <taxon>Comamonadaceae</taxon>
        <taxon>Variovorax</taxon>
    </lineage>
</organism>
<dbReference type="InterPro" id="IPR029044">
    <property type="entry name" value="Nucleotide-diphossugar_trans"/>
</dbReference>
<dbReference type="PANTHER" id="PTHR48090:SF7">
    <property type="entry name" value="RFBJ PROTEIN"/>
    <property type="match status" value="1"/>
</dbReference>
<protein>
    <submittedName>
        <fullName evidence="2">Glycosyl transferase family 2</fullName>
    </submittedName>
</protein>
<evidence type="ECO:0000259" key="1">
    <source>
        <dbReference type="Pfam" id="PF00535"/>
    </source>
</evidence>
<dbReference type="Proteomes" id="UP000217154">
    <property type="component" value="Chromosome"/>
</dbReference>
<dbReference type="GO" id="GO:0016740">
    <property type="term" value="F:transferase activity"/>
    <property type="evidence" value="ECO:0007669"/>
    <property type="project" value="UniProtKB-KW"/>
</dbReference>
<dbReference type="CDD" id="cd04179">
    <property type="entry name" value="DPM_DPG-synthase_like"/>
    <property type="match status" value="1"/>
</dbReference>
<dbReference type="SUPFAM" id="SSF53448">
    <property type="entry name" value="Nucleotide-diphospho-sugar transferases"/>
    <property type="match status" value="1"/>
</dbReference>
<dbReference type="InterPro" id="IPR001173">
    <property type="entry name" value="Glyco_trans_2-like"/>
</dbReference>
<evidence type="ECO:0000313" key="3">
    <source>
        <dbReference type="Proteomes" id="UP000217154"/>
    </source>
</evidence>
<dbReference type="KEGG" id="vbo:CKY39_18420"/>
<dbReference type="Gene3D" id="3.90.550.10">
    <property type="entry name" value="Spore Coat Polysaccharide Biosynthesis Protein SpsA, Chain A"/>
    <property type="match status" value="1"/>
</dbReference>
<dbReference type="RefSeq" id="WP_095745440.1">
    <property type="nucleotide sequence ID" value="NZ_CP023284.1"/>
</dbReference>
<proteinExistence type="predicted"/>
<sequence>MPADASRTHLVLIPSYNTGERLFSTVAAARAQWNPVWVVIDGSDDGTGERLQQMAADDPGLRVWVLPQNQGKGSAVLHGLRVAKEAGFTHALTMDSDGQHPADLIPSFMQASLARPETMVLGRPVFDASAPLLRVRGRRVSNGWTQLETLFAGVGDSLYGFRVYPVVDLIAVMARQPWMRRFDFDTEAVVRLAWRGVKPVNIDAPVKYLTAEEGGVSHFRYGRDNVLLTWMHTRLMVEFVLRLPGLLFRKVRGAPPFQA</sequence>
<dbReference type="Pfam" id="PF00535">
    <property type="entry name" value="Glycos_transf_2"/>
    <property type="match status" value="1"/>
</dbReference>
<name>A0A250DKS8_9BURK</name>
<gene>
    <name evidence="2" type="ORF">CKY39_18420</name>
</gene>
<evidence type="ECO:0000313" key="2">
    <source>
        <dbReference type="EMBL" id="ATA54965.1"/>
    </source>
</evidence>
<feature type="domain" description="Glycosyltransferase 2-like" evidence="1">
    <location>
        <begin position="11"/>
        <end position="140"/>
    </location>
</feature>
<accession>A0A250DKS8</accession>
<dbReference type="InterPro" id="IPR050256">
    <property type="entry name" value="Glycosyltransferase_2"/>
</dbReference>